<proteinExistence type="predicted"/>
<sequence>MSRAVWMWASWALVAAYGAWMAWHEIWPQAAGLLQRAMARSAFAPSPDAAERGLLLTAAGWLVGWVALCTLWAALLLWSSRLIWAGAPLARALFG</sequence>
<evidence type="ECO:0000313" key="2">
    <source>
        <dbReference type="EMBL" id="WRP15187.1"/>
    </source>
</evidence>
<evidence type="ECO:0000256" key="1">
    <source>
        <dbReference type="SAM" id="Phobius"/>
    </source>
</evidence>
<keyword evidence="3" id="KW-1185">Reference proteome</keyword>
<dbReference type="RefSeq" id="WP_324669578.1">
    <property type="nucleotide sequence ID" value="NZ_CP141614.1"/>
</dbReference>
<name>A0ABZ1BSR4_9FIRM</name>
<reference evidence="3" key="1">
    <citation type="submission" date="2023-12" db="EMBL/GenBank/DDBJ databases">
        <title>Novel isolates from deep terrestrial aquifers shed light on the physiology and ecology of the class Limnochordia.</title>
        <authorList>
            <person name="Karnachuk O.V."/>
            <person name="Lukina A.P."/>
            <person name="Avakyan M.R."/>
            <person name="Kadnikov V."/>
            <person name="Begmatov S."/>
            <person name="Beletsky A.V."/>
            <person name="Mardanov A.V."/>
            <person name="Ravin N.V."/>
        </authorList>
    </citation>
    <scope>NUCLEOTIDE SEQUENCE [LARGE SCALE GENOMIC DNA]</scope>
    <source>
        <strain evidence="3">LN</strain>
    </source>
</reference>
<protein>
    <submittedName>
        <fullName evidence="2">Uncharacterized protein</fullName>
    </submittedName>
</protein>
<evidence type="ECO:0000313" key="3">
    <source>
        <dbReference type="Proteomes" id="UP001333102"/>
    </source>
</evidence>
<feature type="transmembrane region" description="Helical" evidence="1">
    <location>
        <begin position="54"/>
        <end position="78"/>
    </location>
</feature>
<dbReference type="EMBL" id="CP141614">
    <property type="protein sequence ID" value="WRP15187.1"/>
    <property type="molecule type" value="Genomic_DNA"/>
</dbReference>
<accession>A0ABZ1BSR4</accession>
<keyword evidence="1" id="KW-1133">Transmembrane helix</keyword>
<gene>
    <name evidence="2" type="ORF">VLY81_03180</name>
</gene>
<organism evidence="2 3">
    <name type="scientific">Geochorda subterranea</name>
    <dbReference type="NCBI Taxonomy" id="3109564"/>
    <lineage>
        <taxon>Bacteria</taxon>
        <taxon>Bacillati</taxon>
        <taxon>Bacillota</taxon>
        <taxon>Limnochordia</taxon>
        <taxon>Limnochordales</taxon>
        <taxon>Geochordaceae</taxon>
        <taxon>Geochorda</taxon>
    </lineage>
</organism>
<keyword evidence="1" id="KW-0812">Transmembrane</keyword>
<keyword evidence="1" id="KW-0472">Membrane</keyword>
<dbReference type="Proteomes" id="UP001333102">
    <property type="component" value="Chromosome"/>
</dbReference>